<comment type="caution">
    <text evidence="1">The sequence shown here is derived from an EMBL/GenBank/DDBJ whole genome shotgun (WGS) entry which is preliminary data.</text>
</comment>
<sequence>MSSHSSSAVGPQELRPLDRFTLQGPLKAPIPTTIMSVTKDYLETIMKANNAMDEACYLEKIECRRIGEGKGFNSHCGIFDLNYKKDGDGGEVAHSTSRNPLRIVCKVMPPFKQTVCPAFLLARFWEAEILLVNHMSEFQGVEGEGSFKFPLCYYAAMRKDKEKKRHIGIILMQAITHIPPGNHVVPLIYRQCRAGLVNLARFHAKFWCGDDPKNLARNNPGLKRIRSVTERGTGVTTKYMIETGGFRDVLLMPEYAKIHSLVAMFSRKVRGIANELRKGPFTISHGDTKSDNFFFEDAKKLPDLANPETNYEALDGGDECITCDFQLSTICNPCRDVVGFLILNLGSENRKLWFRQLCAVYREELSRNGVVGYSEEQMMCDFPVWLLWPLLMDIACAHQLRLFLEKFKEETDKIKNGNTQGQDYEAERRRYIVNQHHRERLFSALEDFEVEGVLAKLGNDCRLPFFGCCCVWALK</sequence>
<dbReference type="PANTHER" id="PTHR11012">
    <property type="entry name" value="PROTEIN KINASE-LIKE DOMAIN-CONTAINING"/>
    <property type="match status" value="1"/>
</dbReference>
<gene>
    <name evidence="1" type="ORF">TL16_g08068</name>
</gene>
<name>A0A9W7B286_9STRA</name>
<dbReference type="EMBL" id="BLQM01000262">
    <property type="protein sequence ID" value="GMH79208.1"/>
    <property type="molecule type" value="Genomic_DNA"/>
</dbReference>
<dbReference type="Pfam" id="PF02958">
    <property type="entry name" value="EcKL"/>
    <property type="match status" value="1"/>
</dbReference>
<dbReference type="InterPro" id="IPR004119">
    <property type="entry name" value="EcKL"/>
</dbReference>
<reference evidence="2" key="1">
    <citation type="journal article" date="2023" name="Commun. Biol.">
        <title>Genome analysis of Parmales, the sister group of diatoms, reveals the evolutionary specialization of diatoms from phago-mixotrophs to photoautotrophs.</title>
        <authorList>
            <person name="Ban H."/>
            <person name="Sato S."/>
            <person name="Yoshikawa S."/>
            <person name="Yamada K."/>
            <person name="Nakamura Y."/>
            <person name="Ichinomiya M."/>
            <person name="Sato N."/>
            <person name="Blanc-Mathieu R."/>
            <person name="Endo H."/>
            <person name="Kuwata A."/>
            <person name="Ogata H."/>
        </authorList>
    </citation>
    <scope>NUCLEOTIDE SEQUENCE [LARGE SCALE GENOMIC DNA]</scope>
</reference>
<accession>A0A9W7B286</accession>
<dbReference type="InterPro" id="IPR011009">
    <property type="entry name" value="Kinase-like_dom_sf"/>
</dbReference>
<organism evidence="1 2">
    <name type="scientific">Triparma laevis f. inornata</name>
    <dbReference type="NCBI Taxonomy" id="1714386"/>
    <lineage>
        <taxon>Eukaryota</taxon>
        <taxon>Sar</taxon>
        <taxon>Stramenopiles</taxon>
        <taxon>Ochrophyta</taxon>
        <taxon>Bolidophyceae</taxon>
        <taxon>Parmales</taxon>
        <taxon>Triparmaceae</taxon>
        <taxon>Triparma</taxon>
    </lineage>
</organism>
<evidence type="ECO:0008006" key="3">
    <source>
        <dbReference type="Google" id="ProtNLM"/>
    </source>
</evidence>
<dbReference type="Proteomes" id="UP001162640">
    <property type="component" value="Unassembled WGS sequence"/>
</dbReference>
<dbReference type="AlphaFoldDB" id="A0A9W7B286"/>
<dbReference type="SUPFAM" id="SSF56112">
    <property type="entry name" value="Protein kinase-like (PK-like)"/>
    <property type="match status" value="1"/>
</dbReference>
<evidence type="ECO:0000313" key="2">
    <source>
        <dbReference type="Proteomes" id="UP001162640"/>
    </source>
</evidence>
<dbReference type="PANTHER" id="PTHR11012:SF30">
    <property type="entry name" value="PROTEIN KINASE-LIKE DOMAIN-CONTAINING"/>
    <property type="match status" value="1"/>
</dbReference>
<evidence type="ECO:0000313" key="1">
    <source>
        <dbReference type="EMBL" id="GMH79208.1"/>
    </source>
</evidence>
<protein>
    <recommendedName>
        <fullName evidence="3">CHK kinase-like domain-containing protein</fullName>
    </recommendedName>
</protein>
<proteinExistence type="predicted"/>